<dbReference type="AlphaFoldDB" id="A0A562SXR5"/>
<dbReference type="PROSITE" id="PS50850">
    <property type="entry name" value="MFS"/>
    <property type="match status" value="1"/>
</dbReference>
<name>A0A562SXR5_9HYPH</name>
<evidence type="ECO:0000256" key="4">
    <source>
        <dbReference type="ARBA" id="ARBA00022475"/>
    </source>
</evidence>
<evidence type="ECO:0000256" key="7">
    <source>
        <dbReference type="ARBA" id="ARBA00023136"/>
    </source>
</evidence>
<dbReference type="Proteomes" id="UP000320593">
    <property type="component" value="Unassembled WGS sequence"/>
</dbReference>
<keyword evidence="5 8" id="KW-0812">Transmembrane</keyword>
<evidence type="ECO:0000256" key="8">
    <source>
        <dbReference type="SAM" id="Phobius"/>
    </source>
</evidence>
<feature type="transmembrane region" description="Helical" evidence="8">
    <location>
        <begin position="300"/>
        <end position="318"/>
    </location>
</feature>
<evidence type="ECO:0000256" key="5">
    <source>
        <dbReference type="ARBA" id="ARBA00022692"/>
    </source>
</evidence>
<evidence type="ECO:0000313" key="11">
    <source>
        <dbReference type="Proteomes" id="UP000320593"/>
    </source>
</evidence>
<keyword evidence="3" id="KW-0813">Transport</keyword>
<dbReference type="RefSeq" id="WP_145344241.1">
    <property type="nucleotide sequence ID" value="NZ_SMLY01000083.1"/>
</dbReference>
<feature type="transmembrane region" description="Helical" evidence="8">
    <location>
        <begin position="186"/>
        <end position="206"/>
    </location>
</feature>
<comment type="similarity">
    <text evidence="2">Belongs to the major facilitator superfamily.</text>
</comment>
<dbReference type="CDD" id="cd17324">
    <property type="entry name" value="MFS_NepI_like"/>
    <property type="match status" value="1"/>
</dbReference>
<comment type="subcellular location">
    <subcellularLocation>
        <location evidence="1">Cell membrane</location>
        <topology evidence="1">Multi-pass membrane protein</topology>
    </subcellularLocation>
</comment>
<proteinExistence type="inferred from homology"/>
<keyword evidence="7 8" id="KW-0472">Membrane</keyword>
<feature type="transmembrane region" description="Helical" evidence="8">
    <location>
        <begin position="270"/>
        <end position="293"/>
    </location>
</feature>
<dbReference type="InterPro" id="IPR011701">
    <property type="entry name" value="MFS"/>
</dbReference>
<dbReference type="GO" id="GO:0005886">
    <property type="term" value="C:plasma membrane"/>
    <property type="evidence" value="ECO:0007669"/>
    <property type="project" value="UniProtKB-SubCell"/>
</dbReference>
<dbReference type="Gene3D" id="1.20.1250.20">
    <property type="entry name" value="MFS general substrate transporter like domains"/>
    <property type="match status" value="1"/>
</dbReference>
<feature type="domain" description="Major facilitator superfamily (MFS) profile" evidence="9">
    <location>
        <begin position="31"/>
        <end position="410"/>
    </location>
</feature>
<evidence type="ECO:0000256" key="1">
    <source>
        <dbReference type="ARBA" id="ARBA00004651"/>
    </source>
</evidence>
<comment type="caution">
    <text evidence="10">The sequence shown here is derived from an EMBL/GenBank/DDBJ whole genome shotgun (WGS) entry which is preliminary data.</text>
</comment>
<keyword evidence="11" id="KW-1185">Reference proteome</keyword>
<evidence type="ECO:0000256" key="2">
    <source>
        <dbReference type="ARBA" id="ARBA00008335"/>
    </source>
</evidence>
<dbReference type="InterPro" id="IPR020846">
    <property type="entry name" value="MFS_dom"/>
</dbReference>
<evidence type="ECO:0000256" key="3">
    <source>
        <dbReference type="ARBA" id="ARBA00022448"/>
    </source>
</evidence>
<feature type="transmembrane region" description="Helical" evidence="8">
    <location>
        <begin position="382"/>
        <end position="402"/>
    </location>
</feature>
<feature type="transmembrane region" description="Helical" evidence="8">
    <location>
        <begin position="359"/>
        <end position="376"/>
    </location>
</feature>
<accession>A0A562SXR5</accession>
<sequence length="410" mass="43252">MAKNLGAAMLMGPTPALDDAPSEKRHEVMMRALIIALIAFLTLIDLFGSQALLPTLVAYYQVSPATMGFAVNASTFGMAIAGLCVALFANRIDRKLGIWLSLALLAIPTFLLGLTEDLTTFALLRVVQGFFMAAAFTLTLTYLSEICTVTAASGAMAAYITGNVASNLFGRLLAAGVADNVGLAESFYTFSALNLAGAVLAIWYFGLRDGSRPEQQAKGMSVWQAWADHFANPKLRASFAIGFIILFAFVGTFTYVNFVLAEPPFGLPQAYLGLIYFVFLPSMLTTPVAGGIAQKYGARAVFWASILLSMAGLLMLLAPSLAVVLLGLALIGVGLFFGQAAATGYVGRTATHSHAAANGLYLTSYYVGGLAGAFLLGQVFVFAGWLAVVLFLLVLLAGALVLGRDLKETA</sequence>
<evidence type="ECO:0000256" key="6">
    <source>
        <dbReference type="ARBA" id="ARBA00022989"/>
    </source>
</evidence>
<feature type="transmembrane region" description="Helical" evidence="8">
    <location>
        <begin position="65"/>
        <end position="89"/>
    </location>
</feature>
<evidence type="ECO:0000313" key="10">
    <source>
        <dbReference type="EMBL" id="TWI86072.1"/>
    </source>
</evidence>
<dbReference type="GO" id="GO:0022857">
    <property type="term" value="F:transmembrane transporter activity"/>
    <property type="evidence" value="ECO:0007669"/>
    <property type="project" value="InterPro"/>
</dbReference>
<feature type="transmembrane region" description="Helical" evidence="8">
    <location>
        <begin position="324"/>
        <end position="347"/>
    </location>
</feature>
<protein>
    <submittedName>
        <fullName evidence="10">Putative MFS family arabinose efflux permease</fullName>
    </submittedName>
</protein>
<keyword evidence="6 8" id="KW-1133">Transmembrane helix</keyword>
<feature type="transmembrane region" description="Helical" evidence="8">
    <location>
        <begin position="155"/>
        <end position="174"/>
    </location>
</feature>
<feature type="transmembrane region" description="Helical" evidence="8">
    <location>
        <begin position="121"/>
        <end position="143"/>
    </location>
</feature>
<reference evidence="10 11" key="1">
    <citation type="submission" date="2019-07" db="EMBL/GenBank/DDBJ databases">
        <title>Genomic Encyclopedia of Archaeal and Bacterial Type Strains, Phase II (KMG-II): from individual species to whole genera.</title>
        <authorList>
            <person name="Goeker M."/>
        </authorList>
    </citation>
    <scope>NUCLEOTIDE SEQUENCE [LARGE SCALE GENOMIC DNA]</scope>
    <source>
        <strain evidence="10 11">ATCC BAA-252</strain>
    </source>
</reference>
<feature type="transmembrane region" description="Helical" evidence="8">
    <location>
        <begin position="239"/>
        <end position="258"/>
    </location>
</feature>
<dbReference type="PANTHER" id="PTHR43271">
    <property type="entry name" value="BLL2771 PROTEIN"/>
    <property type="match status" value="1"/>
</dbReference>
<dbReference type="SUPFAM" id="SSF103473">
    <property type="entry name" value="MFS general substrate transporter"/>
    <property type="match status" value="1"/>
</dbReference>
<keyword evidence="4" id="KW-1003">Cell membrane</keyword>
<evidence type="ECO:0000259" key="9">
    <source>
        <dbReference type="PROSITE" id="PS50850"/>
    </source>
</evidence>
<dbReference type="Pfam" id="PF07690">
    <property type="entry name" value="MFS_1"/>
    <property type="match status" value="1"/>
</dbReference>
<dbReference type="EMBL" id="VLLF01000006">
    <property type="protein sequence ID" value="TWI86072.1"/>
    <property type="molecule type" value="Genomic_DNA"/>
</dbReference>
<gene>
    <name evidence="10" type="ORF">JM93_02779</name>
</gene>
<dbReference type="InterPro" id="IPR036259">
    <property type="entry name" value="MFS_trans_sf"/>
</dbReference>
<organism evidence="10 11">
    <name type="scientific">Roseibium hamelinense</name>
    <dbReference type="NCBI Taxonomy" id="150831"/>
    <lineage>
        <taxon>Bacteria</taxon>
        <taxon>Pseudomonadati</taxon>
        <taxon>Pseudomonadota</taxon>
        <taxon>Alphaproteobacteria</taxon>
        <taxon>Hyphomicrobiales</taxon>
        <taxon>Stappiaceae</taxon>
        <taxon>Roseibium</taxon>
    </lineage>
</organism>
<dbReference type="PANTHER" id="PTHR43271:SF2">
    <property type="entry name" value="BLL2771 PROTEIN"/>
    <property type="match status" value="1"/>
</dbReference>
<dbReference type="OrthoDB" id="63984at2"/>
<feature type="transmembrane region" description="Helical" evidence="8">
    <location>
        <begin position="96"/>
        <end position="115"/>
    </location>
</feature>
<feature type="transmembrane region" description="Helical" evidence="8">
    <location>
        <begin position="32"/>
        <end position="53"/>
    </location>
</feature>